<dbReference type="AlphaFoldDB" id="A0A316UWV7"/>
<name>A0A316UWV7_9BASI</name>
<dbReference type="InterPro" id="IPR027027">
    <property type="entry name" value="GOSR2/Membrin/Bos1"/>
</dbReference>
<evidence type="ECO:0000256" key="9">
    <source>
        <dbReference type="ARBA" id="ARBA00037983"/>
    </source>
</evidence>
<dbReference type="GO" id="GO:0005789">
    <property type="term" value="C:endoplasmic reticulum membrane"/>
    <property type="evidence" value="ECO:0007669"/>
    <property type="project" value="UniProtKB-SubCell"/>
</dbReference>
<keyword evidence="6 12" id="KW-1133">Transmembrane helix</keyword>
<keyword evidence="14" id="KW-1185">Reference proteome</keyword>
<keyword evidence="8 12" id="KW-0472">Membrane</keyword>
<keyword evidence="4 12" id="KW-0812">Transmembrane</keyword>
<dbReference type="GeneID" id="37029482"/>
<dbReference type="OrthoDB" id="158360at2759"/>
<reference evidence="13 14" key="1">
    <citation type="journal article" date="2018" name="Mol. Biol. Evol.">
        <title>Broad Genomic Sampling Reveals a Smut Pathogenic Ancestry of the Fungal Clade Ustilaginomycotina.</title>
        <authorList>
            <person name="Kijpornyongpan T."/>
            <person name="Mondo S.J."/>
            <person name="Barry K."/>
            <person name="Sandor L."/>
            <person name="Lee J."/>
            <person name="Lipzen A."/>
            <person name="Pangilinan J."/>
            <person name="LaButti K."/>
            <person name="Hainaut M."/>
            <person name="Henrissat B."/>
            <person name="Grigoriev I.V."/>
            <person name="Spatafora J.W."/>
            <person name="Aime M.C."/>
        </authorList>
    </citation>
    <scope>NUCLEOTIDE SEQUENCE [LARGE SCALE GENOMIC DNA]</scope>
    <source>
        <strain evidence="13 14">MCA 5214</strain>
    </source>
</reference>
<dbReference type="PIRSF" id="PIRSF028865">
    <property type="entry name" value="Membrin-2"/>
    <property type="match status" value="1"/>
</dbReference>
<feature type="transmembrane region" description="Helical" evidence="12">
    <location>
        <begin position="251"/>
        <end position="268"/>
    </location>
</feature>
<comment type="subcellular location">
    <subcellularLocation>
        <location evidence="1">Endoplasmic reticulum membrane</location>
        <topology evidence="1">Single-pass type IV membrane protein</topology>
    </subcellularLocation>
    <subcellularLocation>
        <location evidence="2">Golgi apparatus membrane</location>
        <topology evidence="2">Single-pass type IV membrane protein</topology>
    </subcellularLocation>
</comment>
<dbReference type="SUPFAM" id="SSF58038">
    <property type="entry name" value="SNARE fusion complex"/>
    <property type="match status" value="1"/>
</dbReference>
<evidence type="ECO:0000256" key="12">
    <source>
        <dbReference type="SAM" id="Phobius"/>
    </source>
</evidence>
<dbReference type="EMBL" id="KZ819663">
    <property type="protein sequence ID" value="PWN29712.1"/>
    <property type="molecule type" value="Genomic_DNA"/>
</dbReference>
<dbReference type="Pfam" id="PF12352">
    <property type="entry name" value="V-SNARE_C"/>
    <property type="match status" value="1"/>
</dbReference>
<dbReference type="GO" id="GO:0006888">
    <property type="term" value="P:endoplasmic reticulum to Golgi vesicle-mediated transport"/>
    <property type="evidence" value="ECO:0007669"/>
    <property type="project" value="TreeGrafter"/>
</dbReference>
<evidence type="ECO:0000256" key="11">
    <source>
        <dbReference type="SAM" id="MobiDB-lite"/>
    </source>
</evidence>
<evidence type="ECO:0000313" key="13">
    <source>
        <dbReference type="EMBL" id="PWN29712.1"/>
    </source>
</evidence>
<accession>A0A316UWV7</accession>
<dbReference type="PANTHER" id="PTHR21230">
    <property type="entry name" value="VESICLE TRANSPORT V-SNARE PROTEIN VTI1-RELATED"/>
    <property type="match status" value="1"/>
</dbReference>
<dbReference type="GO" id="GO:0005484">
    <property type="term" value="F:SNAP receptor activity"/>
    <property type="evidence" value="ECO:0007669"/>
    <property type="project" value="InterPro"/>
</dbReference>
<feature type="compositionally biased region" description="Basic and acidic residues" evidence="11">
    <location>
        <begin position="76"/>
        <end position="85"/>
    </location>
</feature>
<dbReference type="CDD" id="cd15863">
    <property type="entry name" value="SNARE_GS27"/>
    <property type="match status" value="1"/>
</dbReference>
<dbReference type="PANTHER" id="PTHR21230:SF1">
    <property type="entry name" value="GOLGI SNAP RECEPTOR COMPLEX MEMBER 2"/>
    <property type="match status" value="1"/>
</dbReference>
<keyword evidence="3" id="KW-0813">Transport</keyword>
<dbReference type="STRING" id="1569628.A0A316UWV7"/>
<dbReference type="GO" id="GO:0006906">
    <property type="term" value="P:vesicle fusion"/>
    <property type="evidence" value="ECO:0007669"/>
    <property type="project" value="TreeGrafter"/>
</dbReference>
<evidence type="ECO:0000256" key="2">
    <source>
        <dbReference type="ARBA" id="ARBA00004409"/>
    </source>
</evidence>
<dbReference type="GO" id="GO:0000139">
    <property type="term" value="C:Golgi membrane"/>
    <property type="evidence" value="ECO:0007669"/>
    <property type="project" value="UniProtKB-SubCell"/>
</dbReference>
<dbReference type="GO" id="GO:0015031">
    <property type="term" value="P:protein transport"/>
    <property type="evidence" value="ECO:0007669"/>
    <property type="project" value="UniProtKB-KW"/>
</dbReference>
<evidence type="ECO:0000256" key="10">
    <source>
        <dbReference type="ARBA" id="ARBA00040957"/>
    </source>
</evidence>
<protein>
    <recommendedName>
        <fullName evidence="10">Protein transport protein BOS1</fullName>
    </recommendedName>
</protein>
<evidence type="ECO:0000256" key="8">
    <source>
        <dbReference type="ARBA" id="ARBA00023136"/>
    </source>
</evidence>
<keyword evidence="5" id="KW-0653">Protein transport</keyword>
<proteinExistence type="inferred from homology"/>
<dbReference type="GO" id="GO:0031902">
    <property type="term" value="C:late endosome membrane"/>
    <property type="evidence" value="ECO:0007669"/>
    <property type="project" value="TreeGrafter"/>
</dbReference>
<dbReference type="Gene3D" id="1.20.5.110">
    <property type="match status" value="1"/>
</dbReference>
<dbReference type="Proteomes" id="UP000245884">
    <property type="component" value="Unassembled WGS sequence"/>
</dbReference>
<keyword evidence="7" id="KW-0333">Golgi apparatus</keyword>
<feature type="region of interest" description="Disordered" evidence="11">
    <location>
        <begin position="76"/>
        <end position="115"/>
    </location>
</feature>
<evidence type="ECO:0000256" key="6">
    <source>
        <dbReference type="ARBA" id="ARBA00022989"/>
    </source>
</evidence>
<dbReference type="GO" id="GO:0000149">
    <property type="term" value="F:SNARE binding"/>
    <property type="evidence" value="ECO:0007669"/>
    <property type="project" value="TreeGrafter"/>
</dbReference>
<evidence type="ECO:0000256" key="1">
    <source>
        <dbReference type="ARBA" id="ARBA00004163"/>
    </source>
</evidence>
<dbReference type="RefSeq" id="XP_025364324.1">
    <property type="nucleotide sequence ID" value="XM_025507659.1"/>
</dbReference>
<dbReference type="GO" id="GO:0031201">
    <property type="term" value="C:SNARE complex"/>
    <property type="evidence" value="ECO:0007669"/>
    <property type="project" value="TreeGrafter"/>
</dbReference>
<gene>
    <name evidence="13" type="ORF">BDZ90DRAFT_249564</name>
</gene>
<comment type="similarity">
    <text evidence="9">Belongs to the BOS1 family.</text>
</comment>
<evidence type="ECO:0000256" key="7">
    <source>
        <dbReference type="ARBA" id="ARBA00023034"/>
    </source>
</evidence>
<evidence type="ECO:0000256" key="4">
    <source>
        <dbReference type="ARBA" id="ARBA00022692"/>
    </source>
</evidence>
<dbReference type="GO" id="GO:0012507">
    <property type="term" value="C:ER to Golgi transport vesicle membrane"/>
    <property type="evidence" value="ECO:0007669"/>
    <property type="project" value="TreeGrafter"/>
</dbReference>
<evidence type="ECO:0000256" key="3">
    <source>
        <dbReference type="ARBA" id="ARBA00022448"/>
    </source>
</evidence>
<evidence type="ECO:0000256" key="5">
    <source>
        <dbReference type="ARBA" id="ARBA00022927"/>
    </source>
</evidence>
<organism evidence="13 14">
    <name type="scientific">Jaminaea rosea</name>
    <dbReference type="NCBI Taxonomy" id="1569628"/>
    <lineage>
        <taxon>Eukaryota</taxon>
        <taxon>Fungi</taxon>
        <taxon>Dikarya</taxon>
        <taxon>Basidiomycota</taxon>
        <taxon>Ustilaginomycotina</taxon>
        <taxon>Exobasidiomycetes</taxon>
        <taxon>Microstromatales</taxon>
        <taxon>Microstromatales incertae sedis</taxon>
        <taxon>Jaminaea</taxon>
    </lineage>
</organism>
<sequence length="272" mass="29915">MAAALYNMALRQASSIGSDLTRLESEPPSSSSCVALQGQIAASLSAFARTVDDYESMSRREMNETKRDKAMARVKKFREDDKEMRSNLARIKNRDPASFVQSNGNGASSSSSSSTAFASTSAASRMPAANLESPFSLHARNNTTAMHNSSQGGLSSDPLAAYKMNASTQAMFGDSLSARENHALREHSFIQNTEQQLDAFIAQGKEVWTNLTEQRDILKGTRRKLLDAANTMGLSRNVINMIERRSTQDNAIFAVGALFTLVCFYYIYKWFG</sequence>
<evidence type="ECO:0000313" key="14">
    <source>
        <dbReference type="Proteomes" id="UP000245884"/>
    </source>
</evidence>